<evidence type="ECO:0000256" key="1">
    <source>
        <dbReference type="SAM" id="MobiDB-lite"/>
    </source>
</evidence>
<proteinExistence type="predicted"/>
<gene>
    <name evidence="2" type="ORF">IP93_00617</name>
</gene>
<keyword evidence="3" id="KW-1185">Reference proteome</keyword>
<organism evidence="2 3">
    <name type="scientific">Aerolutibacter ruishenii</name>
    <dbReference type="NCBI Taxonomy" id="686800"/>
    <lineage>
        <taxon>Bacteria</taxon>
        <taxon>Pseudomonadati</taxon>
        <taxon>Pseudomonadota</taxon>
        <taxon>Gammaproteobacteria</taxon>
        <taxon>Lysobacterales</taxon>
        <taxon>Lysobacteraceae</taxon>
        <taxon>Aerolutibacter</taxon>
    </lineage>
</organism>
<protein>
    <submittedName>
        <fullName evidence="2">Uncharacterized protein</fullName>
    </submittedName>
</protein>
<feature type="region of interest" description="Disordered" evidence="1">
    <location>
        <begin position="1"/>
        <end position="20"/>
    </location>
</feature>
<evidence type="ECO:0000313" key="3">
    <source>
        <dbReference type="Proteomes" id="UP000316471"/>
    </source>
</evidence>
<dbReference type="AlphaFoldDB" id="A0A562M0I8"/>
<dbReference type="EMBL" id="VLKP01000002">
    <property type="protein sequence ID" value="TWI13455.1"/>
    <property type="molecule type" value="Genomic_DNA"/>
</dbReference>
<dbReference type="Proteomes" id="UP000316471">
    <property type="component" value="Unassembled WGS sequence"/>
</dbReference>
<comment type="caution">
    <text evidence="2">The sequence shown here is derived from an EMBL/GenBank/DDBJ whole genome shotgun (WGS) entry which is preliminary data.</text>
</comment>
<accession>A0A562M0I8</accession>
<evidence type="ECO:0000313" key="2">
    <source>
        <dbReference type="EMBL" id="TWI13455.1"/>
    </source>
</evidence>
<reference evidence="2 3" key="1">
    <citation type="journal article" date="2015" name="Stand. Genomic Sci.">
        <title>Genomic Encyclopedia of Bacterial and Archaeal Type Strains, Phase III: the genomes of soil and plant-associated and newly described type strains.</title>
        <authorList>
            <person name="Whitman W.B."/>
            <person name="Woyke T."/>
            <person name="Klenk H.P."/>
            <person name="Zhou Y."/>
            <person name="Lilburn T.G."/>
            <person name="Beck B.J."/>
            <person name="De Vos P."/>
            <person name="Vandamme P."/>
            <person name="Eisen J.A."/>
            <person name="Garrity G."/>
            <person name="Hugenholtz P."/>
            <person name="Kyrpides N.C."/>
        </authorList>
    </citation>
    <scope>NUCLEOTIDE SEQUENCE [LARGE SCALE GENOMIC DNA]</scope>
    <source>
        <strain evidence="2 3">CGMCC 1.10136</strain>
    </source>
</reference>
<sequence>MARYPNRTLATPSPQAMHDSPDLHDALTRTDATLSEVIRRAGRGLEPELERELDAHLRGLRAVLPDADVDAAEATIEAAKRVADSAEPEAPLLMLAMAREQLTHVVHRRARSRRRRAAA</sequence>
<name>A0A562M0I8_9GAMM</name>